<keyword evidence="9" id="KW-0411">Iron-sulfur</keyword>
<dbReference type="GO" id="GO:0005829">
    <property type="term" value="C:cytosol"/>
    <property type="evidence" value="ECO:0007669"/>
    <property type="project" value="TreeGrafter"/>
</dbReference>
<evidence type="ECO:0000256" key="3">
    <source>
        <dbReference type="ARBA" id="ARBA00012669"/>
    </source>
</evidence>
<dbReference type="PANTHER" id="PTHR30573">
    <property type="entry name" value="QUINOLINATE SYNTHETASE A"/>
    <property type="match status" value="1"/>
</dbReference>
<evidence type="ECO:0000256" key="5">
    <source>
        <dbReference type="ARBA" id="ARBA00022642"/>
    </source>
</evidence>
<dbReference type="GO" id="GO:0008987">
    <property type="term" value="F:quinolinate synthetase A activity"/>
    <property type="evidence" value="ECO:0007669"/>
    <property type="project" value="UniProtKB-UniRule"/>
</dbReference>
<protein>
    <recommendedName>
        <fullName evidence="3 10">Quinolinate synthase</fullName>
        <ecNumber evidence="3 10">2.5.1.72</ecNumber>
    </recommendedName>
</protein>
<evidence type="ECO:0000313" key="11">
    <source>
        <dbReference type="EMBL" id="CBL17978.1"/>
    </source>
</evidence>
<evidence type="ECO:0000256" key="8">
    <source>
        <dbReference type="ARBA" id="ARBA00023004"/>
    </source>
</evidence>
<evidence type="ECO:0000256" key="10">
    <source>
        <dbReference type="NCBIfam" id="TIGR00550"/>
    </source>
</evidence>
<gene>
    <name evidence="11" type="ordered locus">RUM_19400</name>
</gene>
<dbReference type="GeneID" id="83156611"/>
<dbReference type="RefSeq" id="WP_015558884.1">
    <property type="nucleotide sequence ID" value="NC_021039.1"/>
</dbReference>
<organism evidence="11 12">
    <name type="scientific">Ruminococcus champanellensis (strain DSM 18848 / JCM 17042 / KCTC 15320 / 18P13)</name>
    <dbReference type="NCBI Taxonomy" id="213810"/>
    <lineage>
        <taxon>Bacteria</taxon>
        <taxon>Bacillati</taxon>
        <taxon>Bacillota</taxon>
        <taxon>Clostridia</taxon>
        <taxon>Eubacteriales</taxon>
        <taxon>Oscillospiraceae</taxon>
        <taxon>Ruminococcus</taxon>
    </lineage>
</organism>
<dbReference type="GO" id="GO:0034628">
    <property type="term" value="P:'de novo' NAD+ biosynthetic process from L-aspartate"/>
    <property type="evidence" value="ECO:0007669"/>
    <property type="project" value="TreeGrafter"/>
</dbReference>
<name>D4LED3_RUMC1</name>
<dbReference type="PATRIC" id="fig|213810.4.peg.1840"/>
<dbReference type="InterPro" id="IPR003473">
    <property type="entry name" value="NadA"/>
</dbReference>
<dbReference type="SUPFAM" id="SSF142754">
    <property type="entry name" value="NadA-like"/>
    <property type="match status" value="1"/>
</dbReference>
<evidence type="ECO:0000256" key="9">
    <source>
        <dbReference type="ARBA" id="ARBA00023014"/>
    </source>
</evidence>
<keyword evidence="12" id="KW-1185">Reference proteome</keyword>
<comment type="pathway">
    <text evidence="2">Cofactor biosynthesis; NAD(+) biosynthesis; quinolinate from iminoaspartate: step 1/1.</text>
</comment>
<keyword evidence="5" id="KW-0662">Pyridine nucleotide biosynthesis</keyword>
<dbReference type="STRING" id="213810.RUM_19400"/>
<dbReference type="GO" id="GO:0051539">
    <property type="term" value="F:4 iron, 4 sulfur cluster binding"/>
    <property type="evidence" value="ECO:0007669"/>
    <property type="project" value="UniProtKB-KW"/>
</dbReference>
<keyword evidence="7" id="KW-0479">Metal-binding</keyword>
<dbReference type="KEGG" id="rch:RUM_19400"/>
<reference evidence="11" key="1">
    <citation type="submission" date="2010-03" db="EMBL/GenBank/DDBJ databases">
        <title>The genome sequence of Ruminococcus sp. 18P13.</title>
        <authorList>
            <consortium name="metaHIT consortium -- http://www.metahit.eu/"/>
            <person name="Pajon A."/>
            <person name="Turner K."/>
            <person name="Parkhill J."/>
            <person name="Bernalier A."/>
        </authorList>
    </citation>
    <scope>NUCLEOTIDE SEQUENCE [LARGE SCALE GENOMIC DNA]</scope>
    <source>
        <strain evidence="11">Type strain: 18P13</strain>
    </source>
</reference>
<dbReference type="EMBL" id="FP929052">
    <property type="protein sequence ID" value="CBL17978.1"/>
    <property type="molecule type" value="Genomic_DNA"/>
</dbReference>
<dbReference type="NCBIfam" id="NF006878">
    <property type="entry name" value="PRK09375.1-2"/>
    <property type="match status" value="1"/>
</dbReference>
<evidence type="ECO:0000256" key="2">
    <source>
        <dbReference type="ARBA" id="ARBA00005065"/>
    </source>
</evidence>
<dbReference type="GO" id="GO:0046872">
    <property type="term" value="F:metal ion binding"/>
    <property type="evidence" value="ECO:0007669"/>
    <property type="project" value="UniProtKB-KW"/>
</dbReference>
<keyword evidence="4" id="KW-0004">4Fe-4S</keyword>
<keyword evidence="6" id="KW-0808">Transferase</keyword>
<evidence type="ECO:0000256" key="7">
    <source>
        <dbReference type="ARBA" id="ARBA00022723"/>
    </source>
</evidence>
<dbReference type="UniPathway" id="UPA00253">
    <property type="reaction ID" value="UER00327"/>
</dbReference>
<evidence type="ECO:0000256" key="1">
    <source>
        <dbReference type="ARBA" id="ARBA00001966"/>
    </source>
</evidence>
<comment type="cofactor">
    <cofactor evidence="1">
        <name>[4Fe-4S] cluster</name>
        <dbReference type="ChEBI" id="CHEBI:49883"/>
    </cofactor>
</comment>
<sequence length="307" mass="33592">MIQQIQKEIEQVKQKLDVAIMAHSYQGHEILEVADAVGDSFQLSKQAQACGQSRILLCGVHFMAETAKLLSPEKQVYLAHPGAVCPMAEQFTPEQILAEKEKYPGCKVVAYINTTAALKAVSDVCVTSSSAEQIVRNIDAEDILFIPDCNLGSYVQSRVPEKRIHLLSGGCPVHASVEPEDLAAARVLHPGVEILVHPECRKEVTAAADFAGATSAIMAYAKQSDKDAFIIGTEISITEHLQYACPDKQFYDLSKKLICPDMKLTTLMDVLHTLRQIAGDTAQEILIPPEIQSAARHSIEEMLRLGN</sequence>
<dbReference type="HOGENOM" id="CLU_047382_0_0_9"/>
<dbReference type="BioCyc" id="RCHA213810:RUM_RS09415-MONOMER"/>
<evidence type="ECO:0000256" key="6">
    <source>
        <dbReference type="ARBA" id="ARBA00022679"/>
    </source>
</evidence>
<dbReference type="EC" id="2.5.1.72" evidence="3 10"/>
<accession>D4LED3</accession>
<dbReference type="NCBIfam" id="TIGR00550">
    <property type="entry name" value="nadA"/>
    <property type="match status" value="1"/>
</dbReference>
<evidence type="ECO:0000256" key="4">
    <source>
        <dbReference type="ARBA" id="ARBA00022485"/>
    </source>
</evidence>
<evidence type="ECO:0000313" key="12">
    <source>
        <dbReference type="Proteomes" id="UP000007054"/>
    </source>
</evidence>
<proteinExistence type="predicted"/>
<dbReference type="AlphaFoldDB" id="D4LED3"/>
<dbReference type="Proteomes" id="UP000007054">
    <property type="component" value="Chromosome"/>
</dbReference>
<dbReference type="Gene3D" id="3.40.50.10800">
    <property type="entry name" value="NadA-like"/>
    <property type="match status" value="3"/>
</dbReference>
<reference evidence="11" key="2">
    <citation type="submission" date="2010-03" db="EMBL/GenBank/DDBJ databases">
        <authorList>
            <person name="Pajon A."/>
        </authorList>
    </citation>
    <scope>NUCLEOTIDE SEQUENCE</scope>
    <source>
        <strain evidence="11">Type strain: 18P13</strain>
    </source>
</reference>
<dbReference type="PANTHER" id="PTHR30573:SF0">
    <property type="entry name" value="QUINOLINATE SYNTHASE, CHLOROPLASTIC"/>
    <property type="match status" value="1"/>
</dbReference>
<dbReference type="Pfam" id="PF02445">
    <property type="entry name" value="NadA"/>
    <property type="match status" value="1"/>
</dbReference>
<dbReference type="InterPro" id="IPR036094">
    <property type="entry name" value="NadA_sf"/>
</dbReference>
<keyword evidence="8" id="KW-0408">Iron</keyword>